<dbReference type="Gene3D" id="3.30.420.80">
    <property type="entry name" value="Ribosomal protein S11"/>
    <property type="match status" value="1"/>
</dbReference>
<keyword evidence="4 7" id="KW-0694">RNA-binding</keyword>
<dbReference type="KEGG" id="gac:GACE_0208"/>
<dbReference type="SUPFAM" id="SSF53137">
    <property type="entry name" value="Translational machinery components"/>
    <property type="match status" value="1"/>
</dbReference>
<evidence type="ECO:0000256" key="4">
    <source>
        <dbReference type="ARBA" id="ARBA00022884"/>
    </source>
</evidence>
<dbReference type="STRING" id="565033.GACE_0208"/>
<sequence>MAEKKKKSVWGIAHIFSSYNNTIITITDITGSETIARISGGMVVKAGRDEANPYTAMQAALRVAEVAKDKGIEGVHIKVRAPGGNKHTTPGPGAQAAIRALARAGLKIGRIEDVTPIPHDGTRPKGGKRGRRV</sequence>
<feature type="region of interest" description="Disordered" evidence="9">
    <location>
        <begin position="114"/>
        <end position="133"/>
    </location>
</feature>
<evidence type="ECO:0000313" key="10">
    <source>
        <dbReference type="EMBL" id="AIY89265.1"/>
    </source>
</evidence>
<evidence type="ECO:0000256" key="1">
    <source>
        <dbReference type="ARBA" id="ARBA00006194"/>
    </source>
</evidence>
<dbReference type="NCBIfam" id="NF007176">
    <property type="entry name" value="PRK09607.1"/>
    <property type="match status" value="1"/>
</dbReference>
<dbReference type="PANTHER" id="PTHR11759">
    <property type="entry name" value="40S RIBOSOMAL PROTEIN S14/30S RIBOSOMAL PROTEIN S11"/>
    <property type="match status" value="1"/>
</dbReference>
<evidence type="ECO:0000256" key="7">
    <source>
        <dbReference type="HAMAP-Rule" id="MF_01310"/>
    </source>
</evidence>
<dbReference type="EMBL" id="CP087714">
    <property type="protein sequence ID" value="XAT63051.1"/>
    <property type="molecule type" value="Genomic_DNA"/>
</dbReference>
<evidence type="ECO:0000313" key="12">
    <source>
        <dbReference type="Proteomes" id="UP000030624"/>
    </source>
</evidence>
<dbReference type="PROSITE" id="PS00054">
    <property type="entry name" value="RIBOSOMAL_S11"/>
    <property type="match status" value="1"/>
</dbReference>
<reference evidence="10 12" key="1">
    <citation type="journal article" date="2015" name="Appl. Environ. Microbiol.">
        <title>The Geoglobus acetivorans genome: Fe(III) reduction, acetate utilization, autotrophic growth, and degradation of aromatic compounds in a hyperthermophilic archaeon.</title>
        <authorList>
            <person name="Mardanov A.V."/>
            <person name="Slododkina G.B."/>
            <person name="Slobodkin A.I."/>
            <person name="Beletsky A.V."/>
            <person name="Gavrilov S.N."/>
            <person name="Kublanov I.V."/>
            <person name="Bonch-Osmolovskaya E.A."/>
            <person name="Skryabin K.G."/>
            <person name="Ravin N.V."/>
        </authorList>
    </citation>
    <scope>NUCLEOTIDE SEQUENCE [LARGE SCALE GENOMIC DNA]</scope>
    <source>
        <strain evidence="10 12">SBH6</strain>
    </source>
</reference>
<dbReference type="EMBL" id="CP009552">
    <property type="protein sequence ID" value="AIY89265.1"/>
    <property type="molecule type" value="Genomic_DNA"/>
</dbReference>
<dbReference type="InterPro" id="IPR019961">
    <property type="entry name" value="Ribosomal_uS11_archaeal"/>
</dbReference>
<dbReference type="HOGENOM" id="CLU_072439_6_1_2"/>
<dbReference type="InterPro" id="IPR036967">
    <property type="entry name" value="Ribosomal_uS11_sf"/>
</dbReference>
<reference evidence="11 13" key="2">
    <citation type="submission" date="2021-11" db="EMBL/GenBank/DDBJ databases">
        <title>Whole genome of Geoglobus acetivorans.</title>
        <authorList>
            <person name="Liu D."/>
        </authorList>
    </citation>
    <scope>NUCLEOTIDE SEQUENCE [LARGE SCALE GENOMIC DNA]</scope>
    <source>
        <strain evidence="11 13">SBH6</strain>
    </source>
</reference>
<name>A0A0A7GB58_GEOAI</name>
<dbReference type="InterPro" id="IPR018102">
    <property type="entry name" value="Ribosomal_uS11_CS"/>
</dbReference>
<dbReference type="GO" id="GO:1990904">
    <property type="term" value="C:ribonucleoprotein complex"/>
    <property type="evidence" value="ECO:0007669"/>
    <property type="project" value="UniProtKB-KW"/>
</dbReference>
<evidence type="ECO:0000313" key="11">
    <source>
        <dbReference type="EMBL" id="XAT63051.1"/>
    </source>
</evidence>
<comment type="function">
    <text evidence="7">Located on the platform of the 30S subunit.</text>
</comment>
<evidence type="ECO:0000256" key="5">
    <source>
        <dbReference type="ARBA" id="ARBA00022980"/>
    </source>
</evidence>
<evidence type="ECO:0000256" key="2">
    <source>
        <dbReference type="ARBA" id="ARBA00011458"/>
    </source>
</evidence>
<gene>
    <name evidence="7" type="primary">rps11</name>
    <name evidence="10" type="ORF">GACE_0208</name>
    <name evidence="11" type="ORF">LPQ35_07250</name>
</gene>
<comment type="subunit">
    <text evidence="2 7">Part of the 30S ribosomal subunit.</text>
</comment>
<evidence type="ECO:0000256" key="9">
    <source>
        <dbReference type="SAM" id="MobiDB-lite"/>
    </source>
</evidence>
<keyword evidence="13" id="KW-1185">Reference proteome</keyword>
<protein>
    <recommendedName>
        <fullName evidence="7">Small ribosomal subunit protein uS11</fullName>
    </recommendedName>
</protein>
<dbReference type="Pfam" id="PF00411">
    <property type="entry name" value="Ribosomal_S11"/>
    <property type="match status" value="1"/>
</dbReference>
<evidence type="ECO:0000256" key="6">
    <source>
        <dbReference type="ARBA" id="ARBA00023274"/>
    </source>
</evidence>
<dbReference type="PIRSF" id="PIRSF002131">
    <property type="entry name" value="Ribosomal_S11"/>
    <property type="match status" value="1"/>
</dbReference>
<dbReference type="GO" id="GO:0003735">
    <property type="term" value="F:structural constituent of ribosome"/>
    <property type="evidence" value="ECO:0007669"/>
    <property type="project" value="UniProtKB-UniRule"/>
</dbReference>
<accession>A0A0A7GB58</accession>
<dbReference type="GeneID" id="90449473"/>
<dbReference type="GO" id="GO:0005840">
    <property type="term" value="C:ribosome"/>
    <property type="evidence" value="ECO:0007669"/>
    <property type="project" value="UniProtKB-KW"/>
</dbReference>
<keyword evidence="6 7" id="KW-0687">Ribonucleoprotein</keyword>
<keyword evidence="5 7" id="KW-0689">Ribosomal protein</keyword>
<dbReference type="InterPro" id="IPR001971">
    <property type="entry name" value="Ribosomal_uS11"/>
</dbReference>
<proteinExistence type="inferred from homology"/>
<dbReference type="Proteomes" id="UP000030624">
    <property type="component" value="Chromosome"/>
</dbReference>
<dbReference type="HAMAP" id="MF_01310">
    <property type="entry name" value="Ribosomal_uS11"/>
    <property type="match status" value="1"/>
</dbReference>
<evidence type="ECO:0000256" key="8">
    <source>
        <dbReference type="RuleBase" id="RU003629"/>
    </source>
</evidence>
<dbReference type="AlphaFoldDB" id="A0A0A7GB58"/>
<comment type="similarity">
    <text evidence="1 7 8">Belongs to the universal ribosomal protein uS11 family.</text>
</comment>
<evidence type="ECO:0000256" key="3">
    <source>
        <dbReference type="ARBA" id="ARBA00022730"/>
    </source>
</evidence>
<dbReference type="NCBIfam" id="TIGR03628">
    <property type="entry name" value="arch_S11P"/>
    <property type="match status" value="1"/>
</dbReference>
<keyword evidence="3 7" id="KW-0699">rRNA-binding</keyword>
<dbReference type="Proteomes" id="UP001492541">
    <property type="component" value="Chromosome"/>
</dbReference>
<dbReference type="eggNOG" id="arCOG04240">
    <property type="taxonomic scope" value="Archaea"/>
</dbReference>
<organism evidence="10 12">
    <name type="scientific">Geoglobus acetivorans</name>
    <dbReference type="NCBI Taxonomy" id="565033"/>
    <lineage>
        <taxon>Archaea</taxon>
        <taxon>Methanobacteriati</taxon>
        <taxon>Methanobacteriota</taxon>
        <taxon>Archaeoglobi</taxon>
        <taxon>Archaeoglobales</taxon>
        <taxon>Archaeoglobaceae</taxon>
        <taxon>Geoglobus</taxon>
    </lineage>
</organism>
<evidence type="ECO:0000313" key="13">
    <source>
        <dbReference type="Proteomes" id="UP001492541"/>
    </source>
</evidence>
<dbReference type="GO" id="GO:0019843">
    <property type="term" value="F:rRNA binding"/>
    <property type="evidence" value="ECO:0007669"/>
    <property type="project" value="UniProtKB-UniRule"/>
</dbReference>
<dbReference type="RefSeq" id="WP_048090456.1">
    <property type="nucleotide sequence ID" value="NZ_CP009552.1"/>
</dbReference>
<dbReference type="FunFam" id="3.30.420.80:FF:000007">
    <property type="entry name" value="30S ribosomal protein S11"/>
    <property type="match status" value="1"/>
</dbReference>
<dbReference type="GO" id="GO:0006412">
    <property type="term" value="P:translation"/>
    <property type="evidence" value="ECO:0007669"/>
    <property type="project" value="UniProtKB-UniRule"/>
</dbReference>